<dbReference type="InterPro" id="IPR001357">
    <property type="entry name" value="BRCT_dom"/>
</dbReference>
<feature type="domain" description="BRCT" evidence="7">
    <location>
        <begin position="301"/>
        <end position="350"/>
    </location>
</feature>
<proteinExistence type="predicted"/>
<keyword evidence="5" id="KW-0539">Nucleus</keyword>
<dbReference type="PANTHER" id="PTHR13763:SF0">
    <property type="entry name" value="BREAST CANCER TYPE 1 SUSCEPTIBILITY PROTEIN"/>
    <property type="match status" value="1"/>
</dbReference>
<dbReference type="OrthoDB" id="6270329at2759"/>
<evidence type="ECO:0000256" key="6">
    <source>
        <dbReference type="SAM" id="MobiDB-lite"/>
    </source>
</evidence>
<evidence type="ECO:0000256" key="2">
    <source>
        <dbReference type="ARBA" id="ARBA00022737"/>
    </source>
</evidence>
<accession>A0A9P6Q4I2</accession>
<protein>
    <recommendedName>
        <fullName evidence="7">BRCT domain-containing protein</fullName>
    </recommendedName>
</protein>
<dbReference type="SUPFAM" id="SSF52113">
    <property type="entry name" value="BRCT domain"/>
    <property type="match status" value="1"/>
</dbReference>
<evidence type="ECO:0000256" key="4">
    <source>
        <dbReference type="ARBA" id="ARBA00023204"/>
    </source>
</evidence>
<keyword evidence="9" id="KW-1185">Reference proteome</keyword>
<dbReference type="GO" id="GO:0045944">
    <property type="term" value="P:positive regulation of transcription by RNA polymerase II"/>
    <property type="evidence" value="ECO:0007669"/>
    <property type="project" value="TreeGrafter"/>
</dbReference>
<keyword evidence="4" id="KW-0234">DNA repair</keyword>
<evidence type="ECO:0000256" key="1">
    <source>
        <dbReference type="ARBA" id="ARBA00004123"/>
    </source>
</evidence>
<dbReference type="InterPro" id="IPR031099">
    <property type="entry name" value="BRCA1-associated"/>
</dbReference>
<evidence type="ECO:0000313" key="8">
    <source>
        <dbReference type="EMBL" id="KAG0258472.1"/>
    </source>
</evidence>
<organism evidence="8 9">
    <name type="scientific">Actinomortierella ambigua</name>
    <dbReference type="NCBI Taxonomy" id="1343610"/>
    <lineage>
        <taxon>Eukaryota</taxon>
        <taxon>Fungi</taxon>
        <taxon>Fungi incertae sedis</taxon>
        <taxon>Mucoromycota</taxon>
        <taxon>Mortierellomycotina</taxon>
        <taxon>Mortierellomycetes</taxon>
        <taxon>Mortierellales</taxon>
        <taxon>Mortierellaceae</taxon>
        <taxon>Actinomortierella</taxon>
    </lineage>
</organism>
<sequence length="487" mass="53932">MREAYEAEANISLSQAPRQSWTKEPQDNLSQLYPYPEKSQSTSREHQPQQQHPSQQLHSTQTLEPGISQAGQIHSLHTPQVSAAQSQLMRVRLTEEYRNVAHPPQDEGYRDDLSCFDMNLDMAPAEEQAWLAEQMIRLVNQLSLGGHILSEDQGDASTQVIENDQQPRQHQTRVPPTPGSSISVNRSSKSIRRSVSIQPEDSDAQGDLLHVKEEASDQPYFALSITSLSPKMKQFVQKVAKMLNTPIIEGYGEGPTHVVTQSRVEASFRAGYWVKEEPHQAADNEFGNNGPKRSRASHARGEPKLLDGHLIQLFGKFSVPSRADLELLIETGGGRVVEDLLADIEDNVLAKIKAEEDSTVTSTSSPAVRQSGKVSTDALPHIKEEPEDEGLGIPPCDLPPTQVIESKPRVRRRVLLFDADKISKRGQDQVLDALRDLRSRAQTLAAGQAQQSNLQYPADSIDLLACSNLLDCIAQYDMAQLTPLSVD</sequence>
<gene>
    <name evidence="8" type="ORF">DFQ27_004628</name>
</gene>
<feature type="compositionally biased region" description="Low complexity" evidence="6">
    <location>
        <begin position="48"/>
        <end position="60"/>
    </location>
</feature>
<feature type="region of interest" description="Disordered" evidence="6">
    <location>
        <begin position="163"/>
        <end position="205"/>
    </location>
</feature>
<feature type="region of interest" description="Disordered" evidence="6">
    <location>
        <begin position="1"/>
        <end position="60"/>
    </location>
</feature>
<name>A0A9P6Q4I2_9FUNG</name>
<reference evidence="8" key="1">
    <citation type="journal article" date="2020" name="Fungal Divers.">
        <title>Resolving the Mortierellaceae phylogeny through synthesis of multi-gene phylogenetics and phylogenomics.</title>
        <authorList>
            <person name="Vandepol N."/>
            <person name="Liber J."/>
            <person name="Desiro A."/>
            <person name="Na H."/>
            <person name="Kennedy M."/>
            <person name="Barry K."/>
            <person name="Grigoriev I.V."/>
            <person name="Miller A.N."/>
            <person name="O'Donnell K."/>
            <person name="Stajich J.E."/>
            <person name="Bonito G."/>
        </authorList>
    </citation>
    <scope>NUCLEOTIDE SEQUENCE</scope>
    <source>
        <strain evidence="8">BC1065</strain>
    </source>
</reference>
<dbReference type="GO" id="GO:0004842">
    <property type="term" value="F:ubiquitin-protein transferase activity"/>
    <property type="evidence" value="ECO:0007669"/>
    <property type="project" value="TreeGrafter"/>
</dbReference>
<comment type="caution">
    <text evidence="8">The sequence shown here is derived from an EMBL/GenBank/DDBJ whole genome shotgun (WGS) entry which is preliminary data.</text>
</comment>
<evidence type="ECO:0000259" key="7">
    <source>
        <dbReference type="PROSITE" id="PS50172"/>
    </source>
</evidence>
<dbReference type="AlphaFoldDB" id="A0A9P6Q4I2"/>
<dbReference type="PANTHER" id="PTHR13763">
    <property type="entry name" value="BREAST CANCER TYPE 1 SUSCEPTIBILITY PROTEIN BRCA1"/>
    <property type="match status" value="1"/>
</dbReference>
<dbReference type="EMBL" id="JAAAJB010000323">
    <property type="protein sequence ID" value="KAG0258472.1"/>
    <property type="molecule type" value="Genomic_DNA"/>
</dbReference>
<evidence type="ECO:0000256" key="5">
    <source>
        <dbReference type="ARBA" id="ARBA00023242"/>
    </source>
</evidence>
<keyword evidence="2" id="KW-0677">Repeat</keyword>
<evidence type="ECO:0000313" key="9">
    <source>
        <dbReference type="Proteomes" id="UP000807716"/>
    </source>
</evidence>
<feature type="compositionally biased region" description="Polar residues" evidence="6">
    <location>
        <begin position="163"/>
        <end position="174"/>
    </location>
</feature>
<feature type="compositionally biased region" description="Low complexity" evidence="6">
    <location>
        <begin position="180"/>
        <end position="197"/>
    </location>
</feature>
<dbReference type="PROSITE" id="PS50172">
    <property type="entry name" value="BRCT"/>
    <property type="match status" value="1"/>
</dbReference>
<dbReference type="InterPro" id="IPR036420">
    <property type="entry name" value="BRCT_dom_sf"/>
</dbReference>
<feature type="compositionally biased region" description="Polar residues" evidence="6">
    <location>
        <begin position="11"/>
        <end position="31"/>
    </location>
</feature>
<dbReference type="GO" id="GO:0000724">
    <property type="term" value="P:double-strand break repair via homologous recombination"/>
    <property type="evidence" value="ECO:0007669"/>
    <property type="project" value="TreeGrafter"/>
</dbReference>
<evidence type="ECO:0000256" key="3">
    <source>
        <dbReference type="ARBA" id="ARBA00022763"/>
    </source>
</evidence>
<keyword evidence="3" id="KW-0227">DNA damage</keyword>
<dbReference type="GO" id="GO:0005634">
    <property type="term" value="C:nucleus"/>
    <property type="evidence" value="ECO:0007669"/>
    <property type="project" value="UniProtKB-SubCell"/>
</dbReference>
<comment type="subcellular location">
    <subcellularLocation>
        <location evidence="1">Nucleus</location>
    </subcellularLocation>
</comment>
<dbReference type="Proteomes" id="UP000807716">
    <property type="component" value="Unassembled WGS sequence"/>
</dbReference>